<accession>A0A9D4V4Q9</accession>
<keyword evidence="5" id="KW-1185">Reference proteome</keyword>
<proteinExistence type="predicted"/>
<evidence type="ECO:0000313" key="5">
    <source>
        <dbReference type="Proteomes" id="UP000886520"/>
    </source>
</evidence>
<organism evidence="4 5">
    <name type="scientific">Adiantum capillus-veneris</name>
    <name type="common">Maidenhair fern</name>
    <dbReference type="NCBI Taxonomy" id="13818"/>
    <lineage>
        <taxon>Eukaryota</taxon>
        <taxon>Viridiplantae</taxon>
        <taxon>Streptophyta</taxon>
        <taxon>Embryophyta</taxon>
        <taxon>Tracheophyta</taxon>
        <taxon>Polypodiopsida</taxon>
        <taxon>Polypodiidae</taxon>
        <taxon>Polypodiales</taxon>
        <taxon>Pteridineae</taxon>
        <taxon>Pteridaceae</taxon>
        <taxon>Vittarioideae</taxon>
        <taxon>Adiantum</taxon>
    </lineage>
</organism>
<dbReference type="OrthoDB" id="1876470at2759"/>
<evidence type="ECO:0000313" key="4">
    <source>
        <dbReference type="EMBL" id="KAI5079739.1"/>
    </source>
</evidence>
<dbReference type="InterPro" id="IPR025610">
    <property type="entry name" value="MYC/MYB_N"/>
</dbReference>
<dbReference type="PANTHER" id="PTHR46633">
    <property type="entry name" value="TRANSCRIPTION FACTOR MYC/MYB-RELATED"/>
    <property type="match status" value="1"/>
</dbReference>
<name>A0A9D4V4Q9_ADICA</name>
<feature type="domain" description="Transcription factor MYC/MYB N-terminal" evidence="3">
    <location>
        <begin position="19"/>
        <end position="205"/>
    </location>
</feature>
<evidence type="ECO:0000256" key="2">
    <source>
        <dbReference type="ARBA" id="ARBA00023163"/>
    </source>
</evidence>
<comment type="caution">
    <text evidence="4">The sequence shown here is derived from an EMBL/GenBank/DDBJ whole genome shotgun (WGS) entry which is preliminary data.</text>
</comment>
<dbReference type="AlphaFoldDB" id="A0A9D4V4Q9"/>
<evidence type="ECO:0000259" key="3">
    <source>
        <dbReference type="Pfam" id="PF14215"/>
    </source>
</evidence>
<dbReference type="Proteomes" id="UP000886520">
    <property type="component" value="Chromosome 5"/>
</dbReference>
<reference evidence="4 5" key="1">
    <citation type="submission" date="2021-01" db="EMBL/GenBank/DDBJ databases">
        <title>Adiantum capillus-veneris genome.</title>
        <authorList>
            <person name="Fang Y."/>
            <person name="Liao Q."/>
        </authorList>
    </citation>
    <scope>NUCLEOTIDE SEQUENCE [LARGE SCALE GENOMIC DNA]</scope>
    <source>
        <strain evidence="4">H3</strain>
        <tissue evidence="4">Leaf</tissue>
    </source>
</reference>
<dbReference type="EMBL" id="JABFUD020000005">
    <property type="protein sequence ID" value="KAI5079739.1"/>
    <property type="molecule type" value="Genomic_DNA"/>
</dbReference>
<protein>
    <recommendedName>
        <fullName evidence="3">Transcription factor MYC/MYB N-terminal domain-containing protein</fullName>
    </recommendedName>
</protein>
<keyword evidence="1" id="KW-0805">Transcription regulation</keyword>
<sequence length="391" mass="43518">MRRAVAGDAGGLPLVNHLLQHTLRSLCSQQQQHFWVYSIFWRILPRNYPPPKWDSEEGPFDRSKGNKRNWILVWEDGYCDFVACSKECKEERQKDDSFSEPLQPELFFKMSHDVYNYGEGLMGKIAAERSHKWIFRDPSPEQENVPILSSWQASADSYPRTWEAQFKAGIQTIAIIAVGEGLLQLGSTKKVLQDVDFVLMLQRKFNYLQSIPGVFAQTKMTRAASANNMSTHQNMHAMSPNLKLKPLTGLKRAAQPDNNEDDEACSTFPMLPRNLAAPLNLVVPPNVAADVPSMYNSLQVLLSKLPAVTPNVGMGMVATAMNASGKVMSPTRNPLAIGCSGVSSLPLPSSNFWPESHQSLLLPPAYPPPSTNPSPSDEFESYHCLFGQPIS</sequence>
<gene>
    <name evidence="4" type="ORF">GOP47_0005218</name>
</gene>
<dbReference type="Pfam" id="PF14215">
    <property type="entry name" value="bHLH-MYC_N"/>
    <property type="match status" value="1"/>
</dbReference>
<dbReference type="PANTHER" id="PTHR46633:SF3">
    <property type="entry name" value="SERINE_THREONINE-PROTEIN KINASE WNK (WITH NO LYSINE)-LIKE PROTEIN"/>
    <property type="match status" value="1"/>
</dbReference>
<keyword evidence="2" id="KW-0804">Transcription</keyword>
<evidence type="ECO:0000256" key="1">
    <source>
        <dbReference type="ARBA" id="ARBA00023015"/>
    </source>
</evidence>